<dbReference type="EMBL" id="LXQA010002195">
    <property type="protein sequence ID" value="MCH81352.1"/>
    <property type="molecule type" value="Genomic_DNA"/>
</dbReference>
<keyword evidence="1" id="KW-0695">RNA-directed DNA polymerase</keyword>
<feature type="non-terminal residue" evidence="1">
    <location>
        <position position="1"/>
    </location>
</feature>
<keyword evidence="2" id="KW-1185">Reference proteome</keyword>
<dbReference type="AlphaFoldDB" id="A0A392M1Z4"/>
<dbReference type="Proteomes" id="UP000265520">
    <property type="component" value="Unassembled WGS sequence"/>
</dbReference>
<comment type="caution">
    <text evidence="1">The sequence shown here is derived from an EMBL/GenBank/DDBJ whole genome shotgun (WGS) entry which is preliminary data.</text>
</comment>
<proteinExistence type="predicted"/>
<dbReference type="GO" id="GO:0003964">
    <property type="term" value="F:RNA-directed DNA polymerase activity"/>
    <property type="evidence" value="ECO:0007669"/>
    <property type="project" value="UniProtKB-KW"/>
</dbReference>
<sequence>EEVLDEYANVFQTPSSLPPRREKEHAINLVKGQGAVSVRPY</sequence>
<reference evidence="1 2" key="1">
    <citation type="journal article" date="2018" name="Front. Plant Sci.">
        <title>Red Clover (Trifolium pratense) and Zigzag Clover (T. medium) - A Picture of Genomic Similarities and Differences.</title>
        <authorList>
            <person name="Dluhosova J."/>
            <person name="Istvanek J."/>
            <person name="Nedelnik J."/>
            <person name="Repkova J."/>
        </authorList>
    </citation>
    <scope>NUCLEOTIDE SEQUENCE [LARGE SCALE GENOMIC DNA]</scope>
    <source>
        <strain evidence="2">cv. 10/8</strain>
        <tissue evidence="1">Leaf</tissue>
    </source>
</reference>
<evidence type="ECO:0000313" key="2">
    <source>
        <dbReference type="Proteomes" id="UP000265520"/>
    </source>
</evidence>
<gene>
    <name evidence="1" type="ORF">A2U01_0002138</name>
</gene>
<organism evidence="1 2">
    <name type="scientific">Trifolium medium</name>
    <dbReference type="NCBI Taxonomy" id="97028"/>
    <lineage>
        <taxon>Eukaryota</taxon>
        <taxon>Viridiplantae</taxon>
        <taxon>Streptophyta</taxon>
        <taxon>Embryophyta</taxon>
        <taxon>Tracheophyta</taxon>
        <taxon>Spermatophyta</taxon>
        <taxon>Magnoliopsida</taxon>
        <taxon>eudicotyledons</taxon>
        <taxon>Gunneridae</taxon>
        <taxon>Pentapetalae</taxon>
        <taxon>rosids</taxon>
        <taxon>fabids</taxon>
        <taxon>Fabales</taxon>
        <taxon>Fabaceae</taxon>
        <taxon>Papilionoideae</taxon>
        <taxon>50 kb inversion clade</taxon>
        <taxon>NPAAA clade</taxon>
        <taxon>Hologalegina</taxon>
        <taxon>IRL clade</taxon>
        <taxon>Trifolieae</taxon>
        <taxon>Trifolium</taxon>
    </lineage>
</organism>
<accession>A0A392M1Z4</accession>
<protein>
    <submittedName>
        <fullName evidence="1">RNA-directed DNA polymerase (Reverse transcriptase)</fullName>
    </submittedName>
</protein>
<name>A0A392M1Z4_9FABA</name>
<keyword evidence="1" id="KW-0808">Transferase</keyword>
<evidence type="ECO:0000313" key="1">
    <source>
        <dbReference type="EMBL" id="MCH81352.1"/>
    </source>
</evidence>
<keyword evidence="1" id="KW-0548">Nucleotidyltransferase</keyword>